<comment type="caution">
    <text evidence="19">The sequence shown here is derived from an EMBL/GenBank/DDBJ whole genome shotgun (WGS) entry which is preliminary data.</text>
</comment>
<dbReference type="Proteomes" id="UP001608902">
    <property type="component" value="Unassembled WGS sequence"/>
</dbReference>
<evidence type="ECO:0000256" key="2">
    <source>
        <dbReference type="ARBA" id="ARBA00004479"/>
    </source>
</evidence>
<dbReference type="InterPro" id="IPR000033">
    <property type="entry name" value="LDLR_classB_rpt"/>
</dbReference>
<dbReference type="PROSITE" id="PS50068">
    <property type="entry name" value="LDLRA_2"/>
    <property type="match status" value="3"/>
</dbReference>
<dbReference type="InterPro" id="IPR002172">
    <property type="entry name" value="LDrepeatLR_classA_rpt"/>
</dbReference>
<dbReference type="Gene3D" id="2.10.25.10">
    <property type="entry name" value="Laminin"/>
    <property type="match status" value="1"/>
</dbReference>
<keyword evidence="12 16" id="KW-1015">Disulfide bond</keyword>
<dbReference type="InterPro" id="IPR001917">
    <property type="entry name" value="Aminotrans_II_pyridoxalP_BS"/>
</dbReference>
<dbReference type="InterPro" id="IPR001881">
    <property type="entry name" value="EGF-like_Ca-bd_dom"/>
</dbReference>
<keyword evidence="20" id="KW-1185">Reference proteome</keyword>
<dbReference type="FunFam" id="4.10.400.10:FF:000002">
    <property type="entry name" value="Low-density lipoprotein receptor-related protein 1"/>
    <property type="match status" value="1"/>
</dbReference>
<reference evidence="19 20" key="1">
    <citation type="submission" date="2024-08" db="EMBL/GenBank/DDBJ databases">
        <title>Gnathostoma spinigerum genome.</title>
        <authorList>
            <person name="Gonzalez-Bertolin B."/>
            <person name="Monzon S."/>
            <person name="Zaballos A."/>
            <person name="Jimenez P."/>
            <person name="Dekumyoy P."/>
            <person name="Varona S."/>
            <person name="Cuesta I."/>
            <person name="Sumanam S."/>
            <person name="Adisakwattana P."/>
            <person name="Gasser R.B."/>
            <person name="Hernandez-Gonzalez A."/>
            <person name="Young N.D."/>
            <person name="Perteguer M.J."/>
        </authorList>
    </citation>
    <scope>NUCLEOTIDE SEQUENCE [LARGE SCALE GENOMIC DNA]</scope>
    <source>
        <strain evidence="19">AL3</strain>
        <tissue evidence="19">Liver</tissue>
    </source>
</reference>
<protein>
    <recommendedName>
        <fullName evidence="18">EGF-like domain-containing protein</fullName>
    </recommendedName>
</protein>
<keyword evidence="6" id="KW-0812">Transmembrane</keyword>
<dbReference type="SMART" id="SM00135">
    <property type="entry name" value="LY"/>
    <property type="match status" value="9"/>
</dbReference>
<dbReference type="GO" id="GO:0012505">
    <property type="term" value="C:endomembrane system"/>
    <property type="evidence" value="ECO:0007669"/>
    <property type="project" value="UniProtKB-SubCell"/>
</dbReference>
<evidence type="ECO:0000256" key="9">
    <source>
        <dbReference type="ARBA" id="ARBA00022837"/>
    </source>
</evidence>
<evidence type="ECO:0000256" key="11">
    <source>
        <dbReference type="ARBA" id="ARBA00023136"/>
    </source>
</evidence>
<feature type="repeat" description="LDL-receptor class B" evidence="17">
    <location>
        <begin position="286"/>
        <end position="328"/>
    </location>
</feature>
<evidence type="ECO:0000313" key="20">
    <source>
        <dbReference type="Proteomes" id="UP001608902"/>
    </source>
</evidence>
<feature type="domain" description="EGF-like" evidence="18">
    <location>
        <begin position="509"/>
        <end position="546"/>
    </location>
</feature>
<evidence type="ECO:0000256" key="8">
    <source>
        <dbReference type="ARBA" id="ARBA00022737"/>
    </source>
</evidence>
<comment type="similarity">
    <text evidence="3">Belongs to the LDLR family.</text>
</comment>
<evidence type="ECO:0000256" key="1">
    <source>
        <dbReference type="ARBA" id="ARBA00004308"/>
    </source>
</evidence>
<feature type="repeat" description="LDL-receptor class B" evidence="17">
    <location>
        <begin position="417"/>
        <end position="461"/>
    </location>
</feature>
<dbReference type="Gene3D" id="4.10.400.10">
    <property type="entry name" value="Low-density Lipoprotein Receptor"/>
    <property type="match status" value="3"/>
</dbReference>
<dbReference type="CDD" id="cd00112">
    <property type="entry name" value="LDLa"/>
    <property type="match status" value="3"/>
</dbReference>
<dbReference type="GO" id="GO:0006897">
    <property type="term" value="P:endocytosis"/>
    <property type="evidence" value="ECO:0007669"/>
    <property type="project" value="UniProtKB-KW"/>
</dbReference>
<comment type="subcellular location">
    <subcellularLocation>
        <location evidence="1">Endomembrane system</location>
    </subcellularLocation>
    <subcellularLocation>
        <location evidence="2">Membrane</location>
        <topology evidence="2">Single-pass type I membrane protein</topology>
    </subcellularLocation>
</comment>
<keyword evidence="13" id="KW-0675">Receptor</keyword>
<comment type="caution">
    <text evidence="15">Lacks conserved residue(s) required for the propagation of feature annotation.</text>
</comment>
<feature type="repeat" description="LDL-receptor class B" evidence="17">
    <location>
        <begin position="329"/>
        <end position="372"/>
    </location>
</feature>
<evidence type="ECO:0000259" key="18">
    <source>
        <dbReference type="PROSITE" id="PS50026"/>
    </source>
</evidence>
<feature type="disulfide bond" evidence="16">
    <location>
        <begin position="74"/>
        <end position="86"/>
    </location>
</feature>
<dbReference type="PROSITE" id="PS51120">
    <property type="entry name" value="LDLRB"/>
    <property type="match status" value="4"/>
</dbReference>
<dbReference type="InterPro" id="IPR023415">
    <property type="entry name" value="LDLR_class-A_CS"/>
</dbReference>
<dbReference type="PANTHER" id="PTHR22722:SF14">
    <property type="entry name" value="MEGALIN, ISOFORM A"/>
    <property type="match status" value="1"/>
</dbReference>
<proteinExistence type="inferred from homology"/>
<feature type="disulfide bond" evidence="16">
    <location>
        <begin position="81"/>
        <end position="99"/>
    </location>
</feature>
<gene>
    <name evidence="19" type="ORF">AB6A40_006049</name>
</gene>
<dbReference type="InterPro" id="IPR036055">
    <property type="entry name" value="LDL_receptor-like_sf"/>
</dbReference>
<dbReference type="InterPro" id="IPR051221">
    <property type="entry name" value="LDLR-related"/>
</dbReference>
<dbReference type="PRINTS" id="PR00261">
    <property type="entry name" value="LDLRECEPTOR"/>
</dbReference>
<dbReference type="PROSITE" id="PS01186">
    <property type="entry name" value="EGF_2"/>
    <property type="match status" value="1"/>
</dbReference>
<evidence type="ECO:0000256" key="12">
    <source>
        <dbReference type="ARBA" id="ARBA00023157"/>
    </source>
</evidence>
<keyword evidence="10" id="KW-1133">Transmembrane helix</keyword>
<keyword evidence="7" id="KW-0732">Signal</keyword>
<dbReference type="PROSITE" id="PS50026">
    <property type="entry name" value="EGF_3"/>
    <property type="match status" value="1"/>
</dbReference>
<evidence type="ECO:0000256" key="7">
    <source>
        <dbReference type="ARBA" id="ARBA00022729"/>
    </source>
</evidence>
<evidence type="ECO:0000256" key="5">
    <source>
        <dbReference type="ARBA" id="ARBA00022583"/>
    </source>
</evidence>
<dbReference type="SMART" id="SM00192">
    <property type="entry name" value="LDLa"/>
    <property type="match status" value="3"/>
</dbReference>
<dbReference type="SMART" id="SM00179">
    <property type="entry name" value="EGF_CA"/>
    <property type="match status" value="2"/>
</dbReference>
<keyword evidence="14" id="KW-0325">Glycoprotein</keyword>
<keyword evidence="4 15" id="KW-0245">EGF-like domain</keyword>
<keyword evidence="8" id="KW-0677">Repeat</keyword>
<dbReference type="EMBL" id="JBGFUD010004081">
    <property type="protein sequence ID" value="MFH4979340.1"/>
    <property type="molecule type" value="Genomic_DNA"/>
</dbReference>
<keyword evidence="11" id="KW-0472">Membrane</keyword>
<name>A0ABD6EH77_9BILA</name>
<keyword evidence="5" id="KW-0254">Endocytosis</keyword>
<dbReference type="FunFam" id="2.120.10.30:FF:000035">
    <property type="entry name" value="Low-density lipoprotein receptor-related protein 2"/>
    <property type="match status" value="1"/>
</dbReference>
<sequence>MVSYVAFVARQFTVVCSVKAVEVMVQFQDGQCKNNEFKCVTSGLCIPLVWKCDGQKDCDDGSDEPASICGAKQCASDHFKCDNGRCIFNAWLCDGENDCGDNSDEDVRHGCQSVQQLSVRCPFDHIACPGAPDICIPIHNLCDEKEHCPGGSDEGGRCARDLCAADRAGCTYKCHMSPDGPLCSCPFGEQLVNKTRCEPENECLDARSCSQTCTDEKHGYTCSCVEGYTLSADKRTCKVSENLQDMRIYVSNRNRIYWSDHHLDNWRTFAAQVENAIAIAWDSVEDRIYWSDIREKKIFSATRNGTNMTVFISDGLDITEGIALDWVGRNLYWVDSNLNTIEVASLKRPGARAVLIHENVDQPRGIAVDPRKGLLFWTDWGQKPRIERAYMDGSGREILVSTKIYWPNSIALDYTTDRVYFADSKLDYIDFVNYDGTGRTQVLSSSKFVQHPHALAIFEDMIYYSDRRLQRLQLYPKYPNGTSMDYPSHTFSKALGVVAVHPVLQPKISHNPCAGDPCSHLCLLGKDGSFTCKCPLGMKNEGNTCQLDLKPFLLVIQKTGIFGIQMYGVKNNTPELAGMLPLAGLGNAHDAVYDTEGSKIYYLELPTTGRLIGPNAATETRIMEVSLNDENRSQILSSQLTDDPICIAMDWYGHNLFVANKISQTIEIVRVNGVQYRSVVLNNDQSPTSVVTPVALAVDSDHGLLFWLDRGGGAASPKVARAEFSGNNPLVVASNDLSELDNLALDITGQRVYFSEAKAGRITSTTYDGHDRHYILNDAGKQPRGIAFFNNRLFYADGAFDTVEVATINSDSQPPQFSRFIRNIENLINIKVVSPKSCK</sequence>
<feature type="repeat" description="LDL-receptor class B" evidence="17">
    <location>
        <begin position="373"/>
        <end position="416"/>
    </location>
</feature>
<dbReference type="Pfam" id="PF14670">
    <property type="entry name" value="FXa_inhibition"/>
    <property type="match status" value="1"/>
</dbReference>
<accession>A0ABD6EH77</accession>
<evidence type="ECO:0000256" key="3">
    <source>
        <dbReference type="ARBA" id="ARBA00009939"/>
    </source>
</evidence>
<dbReference type="InterPro" id="IPR011042">
    <property type="entry name" value="6-blade_b-propeller_TolB-like"/>
</dbReference>
<organism evidence="19 20">
    <name type="scientific">Gnathostoma spinigerum</name>
    <dbReference type="NCBI Taxonomy" id="75299"/>
    <lineage>
        <taxon>Eukaryota</taxon>
        <taxon>Metazoa</taxon>
        <taxon>Ecdysozoa</taxon>
        <taxon>Nematoda</taxon>
        <taxon>Chromadorea</taxon>
        <taxon>Rhabditida</taxon>
        <taxon>Spirurina</taxon>
        <taxon>Gnathostomatomorpha</taxon>
        <taxon>Gnathostomatoidea</taxon>
        <taxon>Gnathostomatidae</taxon>
        <taxon>Gnathostoma</taxon>
    </lineage>
</organism>
<dbReference type="CDD" id="cd00054">
    <property type="entry name" value="EGF_CA"/>
    <property type="match status" value="1"/>
</dbReference>
<dbReference type="SUPFAM" id="SSF57424">
    <property type="entry name" value="LDL receptor-like module"/>
    <property type="match status" value="3"/>
</dbReference>
<dbReference type="InterPro" id="IPR009030">
    <property type="entry name" value="Growth_fac_rcpt_cys_sf"/>
</dbReference>
<dbReference type="SUPFAM" id="SSF63825">
    <property type="entry name" value="YWTD domain"/>
    <property type="match status" value="2"/>
</dbReference>
<dbReference type="Pfam" id="PF00058">
    <property type="entry name" value="Ldl_recept_b"/>
    <property type="match status" value="3"/>
</dbReference>
<dbReference type="Pfam" id="PF00057">
    <property type="entry name" value="Ldl_recept_a"/>
    <property type="match status" value="2"/>
</dbReference>
<dbReference type="PANTHER" id="PTHR22722">
    <property type="entry name" value="LOW-DENSITY LIPOPROTEIN RECEPTOR-RELATED PROTEIN 2-RELATED"/>
    <property type="match status" value="1"/>
</dbReference>
<dbReference type="PROSITE" id="PS00599">
    <property type="entry name" value="AA_TRANSFER_CLASS_2"/>
    <property type="match status" value="1"/>
</dbReference>
<dbReference type="SUPFAM" id="SSF57184">
    <property type="entry name" value="Growth factor receptor domain"/>
    <property type="match status" value="1"/>
</dbReference>
<evidence type="ECO:0000256" key="4">
    <source>
        <dbReference type="ARBA" id="ARBA00022536"/>
    </source>
</evidence>
<evidence type="ECO:0000256" key="16">
    <source>
        <dbReference type="PROSITE-ProRule" id="PRU00124"/>
    </source>
</evidence>
<dbReference type="Gene3D" id="2.120.10.30">
    <property type="entry name" value="TolB, C-terminal domain"/>
    <property type="match status" value="2"/>
</dbReference>
<evidence type="ECO:0000256" key="14">
    <source>
        <dbReference type="ARBA" id="ARBA00023180"/>
    </source>
</evidence>
<dbReference type="PROSITE" id="PS01209">
    <property type="entry name" value="LDLRA_1"/>
    <property type="match status" value="1"/>
</dbReference>
<evidence type="ECO:0000256" key="6">
    <source>
        <dbReference type="ARBA" id="ARBA00022692"/>
    </source>
</evidence>
<evidence type="ECO:0000256" key="10">
    <source>
        <dbReference type="ARBA" id="ARBA00022989"/>
    </source>
</evidence>
<dbReference type="AlphaFoldDB" id="A0ABD6EH77"/>
<dbReference type="GO" id="GO:0016020">
    <property type="term" value="C:membrane"/>
    <property type="evidence" value="ECO:0007669"/>
    <property type="project" value="UniProtKB-SubCell"/>
</dbReference>
<evidence type="ECO:0000256" key="15">
    <source>
        <dbReference type="PROSITE-ProRule" id="PRU00076"/>
    </source>
</evidence>
<dbReference type="InterPro" id="IPR000742">
    <property type="entry name" value="EGF"/>
</dbReference>
<dbReference type="FunFam" id="4.10.400.10:FF:000005">
    <property type="entry name" value="low-density lipoprotein receptor-related protein 1B"/>
    <property type="match status" value="1"/>
</dbReference>
<dbReference type="SMART" id="SM00181">
    <property type="entry name" value="EGF"/>
    <property type="match status" value="3"/>
</dbReference>
<evidence type="ECO:0000313" key="19">
    <source>
        <dbReference type="EMBL" id="MFH4979340.1"/>
    </source>
</evidence>
<evidence type="ECO:0000256" key="17">
    <source>
        <dbReference type="PROSITE-ProRule" id="PRU00461"/>
    </source>
</evidence>
<dbReference type="FunFam" id="2.10.25.10:FF:000009">
    <property type="entry name" value="Low-density lipoprotein receptor isoform 1"/>
    <property type="match status" value="1"/>
</dbReference>
<evidence type="ECO:0000256" key="13">
    <source>
        <dbReference type="ARBA" id="ARBA00023170"/>
    </source>
</evidence>
<keyword evidence="9" id="KW-0106">Calcium</keyword>